<organism evidence="2 3">
    <name type="scientific">Sorghum bicolor</name>
    <name type="common">Sorghum</name>
    <name type="synonym">Sorghum vulgare</name>
    <dbReference type="NCBI Taxonomy" id="4558"/>
    <lineage>
        <taxon>Eukaryota</taxon>
        <taxon>Viridiplantae</taxon>
        <taxon>Streptophyta</taxon>
        <taxon>Embryophyta</taxon>
        <taxon>Tracheophyta</taxon>
        <taxon>Spermatophyta</taxon>
        <taxon>Magnoliopsida</taxon>
        <taxon>Liliopsida</taxon>
        <taxon>Poales</taxon>
        <taxon>Poaceae</taxon>
        <taxon>PACMAD clade</taxon>
        <taxon>Panicoideae</taxon>
        <taxon>Andropogonodae</taxon>
        <taxon>Andropogoneae</taxon>
        <taxon>Sorghinae</taxon>
        <taxon>Sorghum</taxon>
    </lineage>
</organism>
<dbReference type="InterPro" id="IPR006121">
    <property type="entry name" value="HMA_dom"/>
</dbReference>
<dbReference type="HOGENOM" id="CLU_001485_0_1_1"/>
<dbReference type="ExpressionAtlas" id="C5YA92">
    <property type="expression patterns" value="differential"/>
</dbReference>
<evidence type="ECO:0000259" key="1">
    <source>
        <dbReference type="PROSITE" id="PS50846"/>
    </source>
</evidence>
<dbReference type="PANTHER" id="PTHR46932">
    <property type="entry name" value="HEAVY METAL-ASSOCIATED ISOPRENYLATED PLANT PROTEIN 47"/>
    <property type="match status" value="1"/>
</dbReference>
<keyword evidence="3" id="KW-1185">Reference proteome</keyword>
<accession>C5YA92</accession>
<dbReference type="Gramene" id="EES12322">
    <property type="protein sequence ID" value="EES12322"/>
    <property type="gene ID" value="SORBI_3006G113100"/>
</dbReference>
<dbReference type="EMBL" id="CM000765">
    <property type="protein sequence ID" value="EES12322.2"/>
    <property type="molecule type" value="Genomic_DNA"/>
</dbReference>
<protein>
    <recommendedName>
        <fullName evidence="1">HMA domain-containing protein</fullName>
    </recommendedName>
</protein>
<dbReference type="STRING" id="4558.C5YA92"/>
<evidence type="ECO:0000313" key="3">
    <source>
        <dbReference type="Proteomes" id="UP000000768"/>
    </source>
</evidence>
<dbReference type="InParanoid" id="C5YA92"/>
<dbReference type="Gene3D" id="3.30.70.100">
    <property type="match status" value="1"/>
</dbReference>
<reference evidence="2 3" key="1">
    <citation type="journal article" date="2009" name="Nature">
        <title>The Sorghum bicolor genome and the diversification of grasses.</title>
        <authorList>
            <person name="Paterson A.H."/>
            <person name="Bowers J.E."/>
            <person name="Bruggmann R."/>
            <person name="Dubchak I."/>
            <person name="Grimwood J."/>
            <person name="Gundlach H."/>
            <person name="Haberer G."/>
            <person name="Hellsten U."/>
            <person name="Mitros T."/>
            <person name="Poliakov A."/>
            <person name="Schmutz J."/>
            <person name="Spannagl M."/>
            <person name="Tang H."/>
            <person name="Wang X."/>
            <person name="Wicker T."/>
            <person name="Bharti A.K."/>
            <person name="Chapman J."/>
            <person name="Feltus F.A."/>
            <person name="Gowik U."/>
            <person name="Grigoriev I.V."/>
            <person name="Lyons E."/>
            <person name="Maher C.A."/>
            <person name="Martis M."/>
            <person name="Narechania A."/>
            <person name="Otillar R.P."/>
            <person name="Penning B.W."/>
            <person name="Salamov A.A."/>
            <person name="Wang Y."/>
            <person name="Zhang L."/>
            <person name="Carpita N.C."/>
            <person name="Freeling M."/>
            <person name="Gingle A.R."/>
            <person name="Hash C.T."/>
            <person name="Keller B."/>
            <person name="Klein P."/>
            <person name="Kresovich S."/>
            <person name="McCann M.C."/>
            <person name="Ming R."/>
            <person name="Peterson D.G."/>
            <person name="Mehboob-ur-Rahman"/>
            <person name="Ware D."/>
            <person name="Westhoff P."/>
            <person name="Mayer K.F."/>
            <person name="Messing J."/>
            <person name="Rokhsar D.S."/>
        </authorList>
    </citation>
    <scope>NUCLEOTIDE SEQUENCE [LARGE SCALE GENOMIC DNA]</scope>
    <source>
        <strain evidence="3">cv. BTx623</strain>
    </source>
</reference>
<sequence>MKQRIVIKVQMTCDKCRKSALALACSTYGVQSVGIEGEDKDQLVVVGDGVDATCLTSCLRKKVKVGRADIVKWWYPYHPGYYCPAGPGVVRPYAGHCYPIEDPCADEDPWCTIM</sequence>
<gene>
    <name evidence="2" type="ORF">SORBI_3006G113100</name>
</gene>
<dbReference type="Proteomes" id="UP000000768">
    <property type="component" value="Chromosome 6"/>
</dbReference>
<proteinExistence type="predicted"/>
<dbReference type="eggNOG" id="ENOG502R4FD">
    <property type="taxonomic scope" value="Eukaryota"/>
</dbReference>
<dbReference type="InterPro" id="IPR042885">
    <property type="entry name" value="HIPP47/16"/>
</dbReference>
<dbReference type="AlphaFoldDB" id="C5YA92"/>
<dbReference type="GO" id="GO:0046872">
    <property type="term" value="F:metal ion binding"/>
    <property type="evidence" value="ECO:0007669"/>
    <property type="project" value="InterPro"/>
</dbReference>
<feature type="domain" description="HMA" evidence="1">
    <location>
        <begin position="2"/>
        <end position="70"/>
    </location>
</feature>
<dbReference type="PANTHER" id="PTHR46932:SF19">
    <property type="entry name" value="HMA DOMAIN-CONTAINING PROTEIN"/>
    <property type="match status" value="1"/>
</dbReference>
<dbReference type="PROSITE" id="PS50846">
    <property type="entry name" value="HMA_2"/>
    <property type="match status" value="1"/>
</dbReference>
<reference evidence="3" key="2">
    <citation type="journal article" date="2018" name="Plant J.">
        <title>The Sorghum bicolor reference genome: improved assembly, gene annotations, a transcriptome atlas, and signatures of genome organization.</title>
        <authorList>
            <person name="McCormick R.F."/>
            <person name="Truong S.K."/>
            <person name="Sreedasyam A."/>
            <person name="Jenkins J."/>
            <person name="Shu S."/>
            <person name="Sims D."/>
            <person name="Kennedy M."/>
            <person name="Amirebrahimi M."/>
            <person name="Weers B.D."/>
            <person name="McKinley B."/>
            <person name="Mattison A."/>
            <person name="Morishige D.T."/>
            <person name="Grimwood J."/>
            <person name="Schmutz J."/>
            <person name="Mullet J.E."/>
        </authorList>
    </citation>
    <scope>NUCLEOTIDE SEQUENCE [LARGE SCALE GENOMIC DNA]</scope>
    <source>
        <strain evidence="3">cv. BTx623</strain>
    </source>
</reference>
<name>C5YA92_SORBI</name>
<evidence type="ECO:0000313" key="2">
    <source>
        <dbReference type="EMBL" id="EES12322.2"/>
    </source>
</evidence>